<comment type="subcellular location">
    <subcellularLocation>
        <location evidence="1">Membrane</location>
        <topology evidence="1">Multi-pass membrane protein</topology>
    </subcellularLocation>
</comment>
<name>A0A8H7EU06_9FUNG</name>
<feature type="transmembrane region" description="Helical" evidence="6">
    <location>
        <begin position="38"/>
        <end position="59"/>
    </location>
</feature>
<dbReference type="Gene3D" id="1.20.1250.20">
    <property type="entry name" value="MFS general substrate transporter like domains"/>
    <property type="match status" value="1"/>
</dbReference>
<comment type="caution">
    <text evidence="8">The sequence shown here is derived from an EMBL/GenBank/DDBJ whole genome shotgun (WGS) entry which is preliminary data.</text>
</comment>
<proteinExistence type="inferred from homology"/>
<evidence type="ECO:0000313" key="9">
    <source>
        <dbReference type="Proteomes" id="UP000605846"/>
    </source>
</evidence>
<protein>
    <recommendedName>
        <fullName evidence="7">Major facilitator superfamily associated domain-containing protein</fullName>
    </recommendedName>
</protein>
<gene>
    <name evidence="8" type="ORF">EC973_007920</name>
</gene>
<dbReference type="OrthoDB" id="515887at2759"/>
<dbReference type="InterPro" id="IPR024989">
    <property type="entry name" value="MFS_assoc_dom"/>
</dbReference>
<evidence type="ECO:0000256" key="3">
    <source>
        <dbReference type="ARBA" id="ARBA00022692"/>
    </source>
</evidence>
<keyword evidence="3 6" id="KW-0812">Transmembrane</keyword>
<evidence type="ECO:0000313" key="8">
    <source>
        <dbReference type="EMBL" id="KAF7727222.1"/>
    </source>
</evidence>
<keyword evidence="9" id="KW-1185">Reference proteome</keyword>
<dbReference type="GO" id="GO:0016020">
    <property type="term" value="C:membrane"/>
    <property type="evidence" value="ECO:0007669"/>
    <property type="project" value="UniProtKB-SubCell"/>
</dbReference>
<dbReference type="InterPro" id="IPR051717">
    <property type="entry name" value="MFS_MFSD6"/>
</dbReference>
<dbReference type="SUPFAM" id="SSF103473">
    <property type="entry name" value="MFS general substrate transporter"/>
    <property type="match status" value="1"/>
</dbReference>
<sequence length="166" mass="17974">MVLGDHKELYGRQKMGCPIGFGIAVFLTGFFMEEFDTTYALFGVFAACAIGCILTVALMDFTPYRVKCSGSEEAGRSSDVDILAPPGSMWDILRSGDALQFLTVMIALGFCINVILAFLFLFIRDNLGATPALVGLLGPLGSSTEVICFFFSKEASHDERLISESV</sequence>
<evidence type="ECO:0000259" key="7">
    <source>
        <dbReference type="Pfam" id="PF12832"/>
    </source>
</evidence>
<evidence type="ECO:0000256" key="1">
    <source>
        <dbReference type="ARBA" id="ARBA00004141"/>
    </source>
</evidence>
<dbReference type="Pfam" id="PF12832">
    <property type="entry name" value="MFS_1_like"/>
    <property type="match status" value="1"/>
</dbReference>
<organism evidence="8 9">
    <name type="scientific">Apophysomyces ossiformis</name>
    <dbReference type="NCBI Taxonomy" id="679940"/>
    <lineage>
        <taxon>Eukaryota</taxon>
        <taxon>Fungi</taxon>
        <taxon>Fungi incertae sedis</taxon>
        <taxon>Mucoromycota</taxon>
        <taxon>Mucoromycotina</taxon>
        <taxon>Mucoromycetes</taxon>
        <taxon>Mucorales</taxon>
        <taxon>Mucorineae</taxon>
        <taxon>Mucoraceae</taxon>
        <taxon>Apophysomyces</taxon>
    </lineage>
</organism>
<dbReference type="PANTHER" id="PTHR16172:SF41">
    <property type="entry name" value="MAJOR FACILITATOR SUPERFAMILY DOMAIN-CONTAINING PROTEIN 6-LIKE"/>
    <property type="match status" value="1"/>
</dbReference>
<dbReference type="PANTHER" id="PTHR16172">
    <property type="entry name" value="MAJOR FACILITATOR SUPERFAMILY DOMAIN-CONTAINING PROTEIN 6-LIKE"/>
    <property type="match status" value="1"/>
</dbReference>
<comment type="similarity">
    <text evidence="2">Belongs to the major facilitator superfamily. MFSD6 family.</text>
</comment>
<accession>A0A8H7EU06</accession>
<keyword evidence="4 6" id="KW-1133">Transmembrane helix</keyword>
<evidence type="ECO:0000256" key="6">
    <source>
        <dbReference type="SAM" id="Phobius"/>
    </source>
</evidence>
<evidence type="ECO:0000256" key="5">
    <source>
        <dbReference type="ARBA" id="ARBA00023136"/>
    </source>
</evidence>
<evidence type="ECO:0000256" key="4">
    <source>
        <dbReference type="ARBA" id="ARBA00022989"/>
    </source>
</evidence>
<dbReference type="InterPro" id="IPR036259">
    <property type="entry name" value="MFS_trans_sf"/>
</dbReference>
<dbReference type="EMBL" id="JABAYA010000062">
    <property type="protein sequence ID" value="KAF7727222.1"/>
    <property type="molecule type" value="Genomic_DNA"/>
</dbReference>
<keyword evidence="5 6" id="KW-0472">Membrane</keyword>
<evidence type="ECO:0000256" key="2">
    <source>
        <dbReference type="ARBA" id="ARBA00005241"/>
    </source>
</evidence>
<feature type="domain" description="Major facilitator superfamily associated" evidence="7">
    <location>
        <begin position="3"/>
        <end position="153"/>
    </location>
</feature>
<reference evidence="8" key="1">
    <citation type="submission" date="2020-01" db="EMBL/GenBank/DDBJ databases">
        <title>Genome Sequencing of Three Apophysomyces-Like Fungal Strains Confirms a Novel Fungal Genus in the Mucoromycota with divergent Burkholderia-like Endosymbiotic Bacteria.</title>
        <authorList>
            <person name="Stajich J.E."/>
            <person name="Macias A.M."/>
            <person name="Carter-House D."/>
            <person name="Lovett B."/>
            <person name="Kasson L.R."/>
            <person name="Berry K."/>
            <person name="Grigoriev I."/>
            <person name="Chang Y."/>
            <person name="Spatafora J."/>
            <person name="Kasson M.T."/>
        </authorList>
    </citation>
    <scope>NUCLEOTIDE SEQUENCE</scope>
    <source>
        <strain evidence="8">NRRL A-21654</strain>
    </source>
</reference>
<dbReference type="AlphaFoldDB" id="A0A8H7EU06"/>
<feature type="transmembrane region" description="Helical" evidence="6">
    <location>
        <begin position="98"/>
        <end position="123"/>
    </location>
</feature>
<feature type="transmembrane region" description="Helical" evidence="6">
    <location>
        <begin position="15"/>
        <end position="32"/>
    </location>
</feature>
<dbReference type="Proteomes" id="UP000605846">
    <property type="component" value="Unassembled WGS sequence"/>
</dbReference>